<dbReference type="InterPro" id="IPR035906">
    <property type="entry name" value="MetI-like_sf"/>
</dbReference>
<dbReference type="SUPFAM" id="SSF161098">
    <property type="entry name" value="MetI-like"/>
    <property type="match status" value="1"/>
</dbReference>
<dbReference type="PROSITE" id="PS50928">
    <property type="entry name" value="ABC_TM1"/>
    <property type="match status" value="1"/>
</dbReference>
<dbReference type="GO" id="GO:0055085">
    <property type="term" value="P:transmembrane transport"/>
    <property type="evidence" value="ECO:0007669"/>
    <property type="project" value="InterPro"/>
</dbReference>
<evidence type="ECO:0000256" key="3">
    <source>
        <dbReference type="ARBA" id="ARBA00022475"/>
    </source>
</evidence>
<dbReference type="KEGG" id="pbk:Back11_34870"/>
<feature type="transmembrane region" description="Helical" evidence="7">
    <location>
        <begin position="137"/>
        <end position="157"/>
    </location>
</feature>
<dbReference type="AlphaFoldDB" id="A0A3G9IV73"/>
<accession>A0A3G9IV73</accession>
<feature type="transmembrane region" description="Helical" evidence="7">
    <location>
        <begin position="67"/>
        <end position="91"/>
    </location>
</feature>
<keyword evidence="3" id="KW-1003">Cell membrane</keyword>
<keyword evidence="6 7" id="KW-0472">Membrane</keyword>
<reference evidence="8 9" key="1">
    <citation type="submission" date="2018-11" db="EMBL/GenBank/DDBJ databases">
        <title>Complete genome sequence of Paenibacillus baekrokdamisoli strain KCTC 33723.</title>
        <authorList>
            <person name="Kang S.W."/>
            <person name="Lee K.C."/>
            <person name="Kim K.K."/>
            <person name="Kim J.S."/>
            <person name="Kim D.S."/>
            <person name="Ko S.H."/>
            <person name="Yang S.H."/>
            <person name="Lee J.S."/>
        </authorList>
    </citation>
    <scope>NUCLEOTIDE SEQUENCE [LARGE SCALE GENOMIC DNA]</scope>
    <source>
        <strain evidence="8 9">KCTC 33723</strain>
    </source>
</reference>
<evidence type="ECO:0000256" key="7">
    <source>
        <dbReference type="RuleBase" id="RU363032"/>
    </source>
</evidence>
<evidence type="ECO:0000256" key="6">
    <source>
        <dbReference type="ARBA" id="ARBA00023136"/>
    </source>
</evidence>
<evidence type="ECO:0000256" key="1">
    <source>
        <dbReference type="ARBA" id="ARBA00004651"/>
    </source>
</evidence>
<dbReference type="Gene3D" id="1.10.3720.10">
    <property type="entry name" value="MetI-like"/>
    <property type="match status" value="1"/>
</dbReference>
<feature type="transmembrane region" description="Helical" evidence="7">
    <location>
        <begin position="7"/>
        <end position="29"/>
    </location>
</feature>
<evidence type="ECO:0000256" key="5">
    <source>
        <dbReference type="ARBA" id="ARBA00022989"/>
    </source>
</evidence>
<comment type="similarity">
    <text evidence="7">Belongs to the binding-protein-dependent transport system permease family.</text>
</comment>
<feature type="transmembrane region" description="Helical" evidence="7">
    <location>
        <begin position="236"/>
        <end position="257"/>
    </location>
</feature>
<feature type="transmembrane region" description="Helical" evidence="7">
    <location>
        <begin position="178"/>
        <end position="203"/>
    </location>
</feature>
<dbReference type="GO" id="GO:0005886">
    <property type="term" value="C:plasma membrane"/>
    <property type="evidence" value="ECO:0007669"/>
    <property type="project" value="UniProtKB-SubCell"/>
</dbReference>
<organism evidence="8 9">
    <name type="scientific">Paenibacillus baekrokdamisoli</name>
    <dbReference type="NCBI Taxonomy" id="1712516"/>
    <lineage>
        <taxon>Bacteria</taxon>
        <taxon>Bacillati</taxon>
        <taxon>Bacillota</taxon>
        <taxon>Bacilli</taxon>
        <taxon>Bacillales</taxon>
        <taxon>Paenibacillaceae</taxon>
        <taxon>Paenibacillus</taxon>
    </lineage>
</organism>
<dbReference type="Pfam" id="PF00528">
    <property type="entry name" value="BPD_transp_1"/>
    <property type="match status" value="1"/>
</dbReference>
<gene>
    <name evidence="8" type="ORF">Back11_34870</name>
</gene>
<dbReference type="CDD" id="cd06261">
    <property type="entry name" value="TM_PBP2"/>
    <property type="match status" value="1"/>
</dbReference>
<dbReference type="EMBL" id="AP019308">
    <property type="protein sequence ID" value="BBH22142.1"/>
    <property type="molecule type" value="Genomic_DNA"/>
</dbReference>
<evidence type="ECO:0000256" key="2">
    <source>
        <dbReference type="ARBA" id="ARBA00022448"/>
    </source>
</evidence>
<evidence type="ECO:0000313" key="8">
    <source>
        <dbReference type="EMBL" id="BBH22142.1"/>
    </source>
</evidence>
<evidence type="ECO:0000256" key="4">
    <source>
        <dbReference type="ARBA" id="ARBA00022692"/>
    </source>
</evidence>
<dbReference type="RefSeq" id="WP_125659751.1">
    <property type="nucleotide sequence ID" value="NZ_AP019308.1"/>
</dbReference>
<feature type="transmembrane region" description="Helical" evidence="7">
    <location>
        <begin position="103"/>
        <end position="125"/>
    </location>
</feature>
<evidence type="ECO:0000313" key="9">
    <source>
        <dbReference type="Proteomes" id="UP000275368"/>
    </source>
</evidence>
<keyword evidence="9" id="KW-1185">Reference proteome</keyword>
<keyword evidence="4 7" id="KW-0812">Transmembrane</keyword>
<dbReference type="InterPro" id="IPR000515">
    <property type="entry name" value="MetI-like"/>
</dbReference>
<proteinExistence type="inferred from homology"/>
<protein>
    <submittedName>
        <fullName evidence="8">Sugar ABC transporter permease</fullName>
    </submittedName>
</protein>
<dbReference type="OrthoDB" id="153186at2"/>
<comment type="subcellular location">
    <subcellularLocation>
        <location evidence="1 7">Cell membrane</location>
        <topology evidence="1 7">Multi-pass membrane protein</topology>
    </subcellularLocation>
</comment>
<dbReference type="Proteomes" id="UP000275368">
    <property type="component" value="Chromosome"/>
</dbReference>
<sequence length="272" mass="30850">MRRWQKGLLELISLVLSGIIAVPLFMVVVNSLKNQVDAADLKLTLPKDWSGFNNYTEVFRIARIPQAFLITLIITVVSVVLIITVCTAAAFVIERRDSRFTRILQHILIAGMILPGSIITTYYLMQSLHLIRTFTGVILLYVASNFPFMTYLYISFLRGVPKELDEAAIIDGIGRFKLFFKILFPLLMPVNASVIILASMNIWNDFQTPFYFLNTASRYTLSMTIYFFFGQHSSDWNLVFADIVMVSLPVILLYLFMQKYIVSGLTAGAVKG</sequence>
<keyword evidence="5 7" id="KW-1133">Transmembrane helix</keyword>
<name>A0A3G9IV73_9BACL</name>
<keyword evidence="2 7" id="KW-0813">Transport</keyword>
<dbReference type="PANTHER" id="PTHR43744:SF8">
    <property type="entry name" value="SN-GLYCEROL-3-PHOSPHATE TRANSPORT SYSTEM PERMEASE PROTEIN UGPE"/>
    <property type="match status" value="1"/>
</dbReference>
<dbReference type="PANTHER" id="PTHR43744">
    <property type="entry name" value="ABC TRANSPORTER PERMEASE PROTEIN MG189-RELATED-RELATED"/>
    <property type="match status" value="1"/>
</dbReference>
<feature type="transmembrane region" description="Helical" evidence="7">
    <location>
        <begin position="209"/>
        <end position="229"/>
    </location>
</feature>